<dbReference type="Proteomes" id="UP000654370">
    <property type="component" value="Unassembled WGS sequence"/>
</dbReference>
<dbReference type="InterPro" id="IPR035935">
    <property type="entry name" value="TFB5-like_sf"/>
</dbReference>
<dbReference type="Gene3D" id="3.30.70.1220">
    <property type="entry name" value="TFB5-like"/>
    <property type="match status" value="1"/>
</dbReference>
<evidence type="ECO:0000256" key="4">
    <source>
        <dbReference type="ARBA" id="ARBA00023015"/>
    </source>
</evidence>
<comment type="similarity">
    <text evidence="2 8">Belongs to the TFB5 family.</text>
</comment>
<evidence type="ECO:0000256" key="6">
    <source>
        <dbReference type="ARBA" id="ARBA00023204"/>
    </source>
</evidence>
<evidence type="ECO:0000256" key="2">
    <source>
        <dbReference type="ARBA" id="ARBA00007470"/>
    </source>
</evidence>
<evidence type="ECO:0000256" key="1">
    <source>
        <dbReference type="ARBA" id="ARBA00004123"/>
    </source>
</evidence>
<evidence type="ECO:0000256" key="7">
    <source>
        <dbReference type="ARBA" id="ARBA00023242"/>
    </source>
</evidence>
<accession>A0A8H7PL89</accession>
<protein>
    <recommendedName>
        <fullName evidence="8">General transcription and DNA repair factor IIH subunit TFB5</fullName>
    </recommendedName>
</protein>
<name>A0A8H7PL89_MORIS</name>
<keyword evidence="4 8" id="KW-0805">Transcription regulation</keyword>
<evidence type="ECO:0000313" key="10">
    <source>
        <dbReference type="Proteomes" id="UP000654370"/>
    </source>
</evidence>
<keyword evidence="3 8" id="KW-0227">DNA damage</keyword>
<dbReference type="OrthoDB" id="354at2759"/>
<dbReference type="SMART" id="SM01395">
    <property type="entry name" value="Tbf5"/>
    <property type="match status" value="1"/>
</dbReference>
<dbReference type="PANTHER" id="PTHR28580:SF1">
    <property type="entry name" value="GENERAL TRANSCRIPTION FACTOR IIH SUBUNIT 5"/>
    <property type="match status" value="1"/>
</dbReference>
<comment type="subunit">
    <text evidence="8">Component of the 7-subunit TFIIH core complex.</text>
</comment>
<evidence type="ECO:0000256" key="3">
    <source>
        <dbReference type="ARBA" id="ARBA00022763"/>
    </source>
</evidence>
<reference evidence="9" key="1">
    <citation type="submission" date="2020-12" db="EMBL/GenBank/DDBJ databases">
        <title>Metabolic potential, ecology and presence of endohyphal bacteria is reflected in genomic diversity of Mucoromycotina.</title>
        <authorList>
            <person name="Muszewska A."/>
            <person name="Okrasinska A."/>
            <person name="Steczkiewicz K."/>
            <person name="Drgas O."/>
            <person name="Orlowska M."/>
            <person name="Perlinska-Lenart U."/>
            <person name="Aleksandrzak-Piekarczyk T."/>
            <person name="Szatraj K."/>
            <person name="Zielenkiewicz U."/>
            <person name="Pilsyk S."/>
            <person name="Malc E."/>
            <person name="Mieczkowski P."/>
            <person name="Kruszewska J.S."/>
            <person name="Biernat P."/>
            <person name="Pawlowska J."/>
        </authorList>
    </citation>
    <scope>NUCLEOTIDE SEQUENCE</scope>
    <source>
        <strain evidence="9">WA0000067209</strain>
    </source>
</reference>
<sequence>MVNAVTGVLIECDTTVKAIIKNLDSKHHFIVDDLDETHVFIVSTWVDRLKAELERLLDENAYTISDTKDPKTN</sequence>
<keyword evidence="7 8" id="KW-0539">Nucleus</keyword>
<comment type="subcellular location">
    <subcellularLocation>
        <location evidence="1 8">Nucleus</location>
    </subcellularLocation>
</comment>
<dbReference type="GO" id="GO:0006367">
    <property type="term" value="P:transcription initiation at RNA polymerase II promoter"/>
    <property type="evidence" value="ECO:0007669"/>
    <property type="project" value="UniProtKB-UniRule"/>
</dbReference>
<dbReference type="PANTHER" id="PTHR28580">
    <property type="entry name" value="GENERAL TRANSCRIPTION FACTOR IIH SUBUNIT 5"/>
    <property type="match status" value="1"/>
</dbReference>
<dbReference type="GO" id="GO:0005675">
    <property type="term" value="C:transcription factor TFIIH holo complex"/>
    <property type="evidence" value="ECO:0007669"/>
    <property type="project" value="TreeGrafter"/>
</dbReference>
<dbReference type="EMBL" id="JAEPQZ010000011">
    <property type="protein sequence ID" value="KAG2175519.1"/>
    <property type="molecule type" value="Genomic_DNA"/>
</dbReference>
<comment type="function">
    <text evidence="8">In NER, TFIIH acts by opening DNA around the lesion to allow the excision of the damaged oligonucleotide and its replacement by a new DNA fragment. In transcription, TFIIH has an essential role in transcription initiation. When the pre-initiation complex (PIC) has been established, TFIIH is required for promoter opening and promoter escape.</text>
</comment>
<dbReference type="Pfam" id="PF06331">
    <property type="entry name" value="Tfb5"/>
    <property type="match status" value="1"/>
</dbReference>
<evidence type="ECO:0000256" key="8">
    <source>
        <dbReference type="RuleBase" id="RU368032"/>
    </source>
</evidence>
<dbReference type="GO" id="GO:0006294">
    <property type="term" value="P:nucleotide-excision repair, preincision complex assembly"/>
    <property type="evidence" value="ECO:0007669"/>
    <property type="project" value="TreeGrafter"/>
</dbReference>
<dbReference type="AlphaFoldDB" id="A0A8H7PL89"/>
<organism evidence="9 10">
    <name type="scientific">Mortierella isabellina</name>
    <name type="common">Filamentous fungus</name>
    <name type="synonym">Umbelopsis isabellina</name>
    <dbReference type="NCBI Taxonomy" id="91625"/>
    <lineage>
        <taxon>Eukaryota</taxon>
        <taxon>Fungi</taxon>
        <taxon>Fungi incertae sedis</taxon>
        <taxon>Mucoromycota</taxon>
        <taxon>Mucoromycotina</taxon>
        <taxon>Umbelopsidomycetes</taxon>
        <taxon>Umbelopsidales</taxon>
        <taxon>Umbelopsidaceae</taxon>
        <taxon>Umbelopsis</taxon>
    </lineage>
</organism>
<evidence type="ECO:0000313" key="9">
    <source>
        <dbReference type="EMBL" id="KAG2175519.1"/>
    </source>
</evidence>
<comment type="caution">
    <text evidence="9">The sequence shown here is derived from an EMBL/GenBank/DDBJ whole genome shotgun (WGS) entry which is preliminary data.</text>
</comment>
<proteinExistence type="inferred from homology"/>
<keyword evidence="5 8" id="KW-0804">Transcription</keyword>
<dbReference type="SUPFAM" id="SSF142897">
    <property type="entry name" value="TFB5-like"/>
    <property type="match status" value="1"/>
</dbReference>
<dbReference type="GO" id="GO:0000439">
    <property type="term" value="C:transcription factor TFIIH core complex"/>
    <property type="evidence" value="ECO:0007669"/>
    <property type="project" value="UniProtKB-UniRule"/>
</dbReference>
<keyword evidence="10" id="KW-1185">Reference proteome</keyword>
<dbReference type="InterPro" id="IPR009400">
    <property type="entry name" value="TFIIH_TTDA/Tfb5"/>
</dbReference>
<keyword evidence="6 8" id="KW-0234">DNA repair</keyword>
<evidence type="ECO:0000256" key="5">
    <source>
        <dbReference type="ARBA" id="ARBA00023163"/>
    </source>
</evidence>
<gene>
    <name evidence="9" type="ORF">INT43_001166</name>
</gene>